<reference evidence="3" key="1">
    <citation type="submission" date="2017-02" db="EMBL/GenBank/DDBJ databases">
        <authorList>
            <person name="Varghese N."/>
            <person name="Submissions S."/>
        </authorList>
    </citation>
    <scope>NUCLEOTIDE SEQUENCE [LARGE SCALE GENOMIC DNA]</scope>
    <source>
        <strain evidence="3">ATCC 27862</strain>
    </source>
</reference>
<dbReference type="Pfam" id="PF13276">
    <property type="entry name" value="HTH_21"/>
    <property type="match status" value="1"/>
</dbReference>
<keyword evidence="3" id="KW-1185">Reference proteome</keyword>
<evidence type="ECO:0000259" key="1">
    <source>
        <dbReference type="Pfam" id="PF13276"/>
    </source>
</evidence>
<dbReference type="OrthoDB" id="397987at2"/>
<accession>A0A1T4KYU4</accession>
<protein>
    <submittedName>
        <fullName evidence="2">HTH-like domain-containing protein</fullName>
    </submittedName>
</protein>
<gene>
    <name evidence="2" type="ORF">SAMN02745154_00260</name>
</gene>
<sequence length="68" mass="8301">MQVASIPKSTYEYQVNAIHKMEEKLKELYAVMNEIFTNSNQTYGYRRMQIELKNRGYFFNRKKVRKLM</sequence>
<evidence type="ECO:0000313" key="3">
    <source>
        <dbReference type="Proteomes" id="UP000190389"/>
    </source>
</evidence>
<feature type="non-terminal residue" evidence="2">
    <location>
        <position position="68"/>
    </location>
</feature>
<name>A0A1T4KYU4_9BACT</name>
<evidence type="ECO:0000313" key="2">
    <source>
        <dbReference type="EMBL" id="SJZ47622.1"/>
    </source>
</evidence>
<feature type="domain" description="HTH-like" evidence="1">
    <location>
        <begin position="27"/>
        <end position="68"/>
    </location>
</feature>
<dbReference type="RefSeq" id="WP_078747007.1">
    <property type="nucleotide sequence ID" value="NZ_FUXF01000005.1"/>
</dbReference>
<dbReference type="InterPro" id="IPR025948">
    <property type="entry name" value="HTH-like_dom"/>
</dbReference>
<dbReference type="AlphaFoldDB" id="A0A1T4KYU4"/>
<dbReference type="Proteomes" id="UP000190389">
    <property type="component" value="Unassembled WGS sequence"/>
</dbReference>
<dbReference type="EMBL" id="FUXF01000005">
    <property type="protein sequence ID" value="SJZ47622.1"/>
    <property type="molecule type" value="Genomic_DNA"/>
</dbReference>
<organism evidence="2 3">
    <name type="scientific">Mycoplasmopsis verecunda</name>
    <dbReference type="NCBI Taxonomy" id="171291"/>
    <lineage>
        <taxon>Bacteria</taxon>
        <taxon>Bacillati</taxon>
        <taxon>Mycoplasmatota</taxon>
        <taxon>Mycoplasmoidales</taxon>
        <taxon>Metamycoplasmataceae</taxon>
        <taxon>Mycoplasmopsis</taxon>
    </lineage>
</organism>
<proteinExistence type="predicted"/>